<dbReference type="EMBL" id="VOHS01000019">
    <property type="protein sequence ID" value="TWV99059.1"/>
    <property type="molecule type" value="Genomic_DNA"/>
</dbReference>
<organism evidence="1 2">
    <name type="scientific">Chitinophaga pinensis</name>
    <dbReference type="NCBI Taxonomy" id="79329"/>
    <lineage>
        <taxon>Bacteria</taxon>
        <taxon>Pseudomonadati</taxon>
        <taxon>Bacteroidota</taxon>
        <taxon>Chitinophagia</taxon>
        <taxon>Chitinophagales</taxon>
        <taxon>Chitinophagaceae</taxon>
        <taxon>Chitinophaga</taxon>
    </lineage>
</organism>
<evidence type="ECO:0000313" key="1">
    <source>
        <dbReference type="EMBL" id="TWV99059.1"/>
    </source>
</evidence>
<dbReference type="AlphaFoldDB" id="A0A5C6LRE9"/>
<reference evidence="1 2" key="1">
    <citation type="submission" date="2019-08" db="EMBL/GenBank/DDBJ databases">
        <title>Whole genome sequencing of chitin degrading bacteria Chitinophaga pinensis YS16.</title>
        <authorList>
            <person name="Singh R.P."/>
            <person name="Manchanda G."/>
            <person name="Maurya I.K."/>
            <person name="Joshi N.K."/>
            <person name="Srivastava A.K."/>
        </authorList>
    </citation>
    <scope>NUCLEOTIDE SEQUENCE [LARGE SCALE GENOMIC DNA]</scope>
    <source>
        <strain evidence="1 2">YS-16</strain>
    </source>
</reference>
<name>A0A5C6LRE9_9BACT</name>
<gene>
    <name evidence="1" type="ORF">FEF09_18570</name>
</gene>
<protein>
    <submittedName>
        <fullName evidence="1">Uncharacterized protein</fullName>
    </submittedName>
</protein>
<keyword evidence="2" id="KW-1185">Reference proteome</keyword>
<proteinExistence type="predicted"/>
<dbReference type="RefSeq" id="WP_146306499.1">
    <property type="nucleotide sequence ID" value="NZ_VOHS01000019.1"/>
</dbReference>
<dbReference type="OrthoDB" id="978436at2"/>
<accession>A0A5C6LRE9</accession>
<dbReference type="PROSITE" id="PS51257">
    <property type="entry name" value="PROKAR_LIPOPROTEIN"/>
    <property type="match status" value="1"/>
</dbReference>
<sequence>MNKLRNYLLLGVITCGVLTFSSCSKEDPVPEKDQEEVGKTALLLQEVEWHGDFRTGHPHTIDGAAVDTIAFDEQGNAPVGFHLHLHTGHSYKLTLIARDYAGREIQQTFLDRADIHQAIILGAPAGVLDYTYGDDQVGVSGYLHIVKSASTFTLQYLMRHLNPGVKAGVTADDWNNTNYQSKLAGATDLDLKFELHPVE</sequence>
<dbReference type="Proteomes" id="UP000318815">
    <property type="component" value="Unassembled WGS sequence"/>
</dbReference>
<evidence type="ECO:0000313" key="2">
    <source>
        <dbReference type="Proteomes" id="UP000318815"/>
    </source>
</evidence>
<comment type="caution">
    <text evidence="1">The sequence shown here is derived from an EMBL/GenBank/DDBJ whole genome shotgun (WGS) entry which is preliminary data.</text>
</comment>